<dbReference type="HOGENOM" id="CLU_2781375_0_0_1"/>
<dbReference type="InParanoid" id="A0DTG2"/>
<dbReference type="KEGG" id="ptm:GSPATT00020010001"/>
<dbReference type="AlphaFoldDB" id="A0DTG2"/>
<dbReference type="GeneID" id="5039511"/>
<evidence type="ECO:0000313" key="2">
    <source>
        <dbReference type="EMBL" id="CAK86329.1"/>
    </source>
</evidence>
<evidence type="ECO:0000256" key="1">
    <source>
        <dbReference type="SAM" id="MobiDB-lite"/>
    </source>
</evidence>
<keyword evidence="3" id="KW-1185">Reference proteome</keyword>
<feature type="region of interest" description="Disordered" evidence="1">
    <location>
        <begin position="44"/>
        <end position="69"/>
    </location>
</feature>
<protein>
    <submittedName>
        <fullName evidence="2">Uncharacterized protein</fullName>
    </submittedName>
</protein>
<name>A0DTG2_PARTE</name>
<organism evidence="2 3">
    <name type="scientific">Paramecium tetraurelia</name>
    <dbReference type="NCBI Taxonomy" id="5888"/>
    <lineage>
        <taxon>Eukaryota</taxon>
        <taxon>Sar</taxon>
        <taxon>Alveolata</taxon>
        <taxon>Ciliophora</taxon>
        <taxon>Intramacronucleata</taxon>
        <taxon>Oligohymenophorea</taxon>
        <taxon>Peniculida</taxon>
        <taxon>Parameciidae</taxon>
        <taxon>Paramecium</taxon>
    </lineage>
</organism>
<accession>A0DTG2</accession>
<evidence type="ECO:0000313" key="3">
    <source>
        <dbReference type="Proteomes" id="UP000000600"/>
    </source>
</evidence>
<reference evidence="2 3" key="1">
    <citation type="journal article" date="2006" name="Nature">
        <title>Global trends of whole-genome duplications revealed by the ciliate Paramecium tetraurelia.</title>
        <authorList>
            <consortium name="Genoscope"/>
            <person name="Aury J.-M."/>
            <person name="Jaillon O."/>
            <person name="Duret L."/>
            <person name="Noel B."/>
            <person name="Jubin C."/>
            <person name="Porcel B.M."/>
            <person name="Segurens B."/>
            <person name="Daubin V."/>
            <person name="Anthouard V."/>
            <person name="Aiach N."/>
            <person name="Arnaiz O."/>
            <person name="Billaut A."/>
            <person name="Beisson J."/>
            <person name="Blanc I."/>
            <person name="Bouhouche K."/>
            <person name="Camara F."/>
            <person name="Duharcourt S."/>
            <person name="Guigo R."/>
            <person name="Gogendeau D."/>
            <person name="Katinka M."/>
            <person name="Keller A.-M."/>
            <person name="Kissmehl R."/>
            <person name="Klotz C."/>
            <person name="Koll F."/>
            <person name="Le Moue A."/>
            <person name="Lepere C."/>
            <person name="Malinsky S."/>
            <person name="Nowacki M."/>
            <person name="Nowak J.K."/>
            <person name="Plattner H."/>
            <person name="Poulain J."/>
            <person name="Ruiz F."/>
            <person name="Serrano V."/>
            <person name="Zagulski M."/>
            <person name="Dessen P."/>
            <person name="Betermier M."/>
            <person name="Weissenbach J."/>
            <person name="Scarpelli C."/>
            <person name="Schachter V."/>
            <person name="Sperling L."/>
            <person name="Meyer E."/>
            <person name="Cohen J."/>
            <person name="Wincker P."/>
        </authorList>
    </citation>
    <scope>NUCLEOTIDE SEQUENCE [LARGE SCALE GENOMIC DNA]</scope>
    <source>
        <strain evidence="2 3">Stock d4-2</strain>
    </source>
</reference>
<gene>
    <name evidence="2" type="ORF">GSPATT00020010001</name>
</gene>
<dbReference type="EMBL" id="CT868574">
    <property type="protein sequence ID" value="CAK86329.1"/>
    <property type="molecule type" value="Genomic_DNA"/>
</dbReference>
<dbReference type="RefSeq" id="XP_001453726.1">
    <property type="nucleotide sequence ID" value="XM_001453689.2"/>
</dbReference>
<dbReference type="Proteomes" id="UP000000600">
    <property type="component" value="Unassembled WGS sequence"/>
</dbReference>
<proteinExistence type="predicted"/>
<dbReference type="OrthoDB" id="282592at2759"/>
<sequence length="69" mass="7379">MKLKGACPDKRLPKGILSAGKTAITDALADFNIAKTADIVNEKMPSQAQIPQQSVSIKKPSNTVQSKKK</sequence>